<proteinExistence type="predicted"/>
<sequence>MPFDPTVIDFSSWTDTEERDWLKDLADTLTRLDEWREFETEPDGPVSTSPVALRVYSELSYKGHSGSTFAWCYCYMKMIVRLGWETFMKERQEARDAMTEEEREEERRILASWAASKAEVERLMAAAAWEKRQDTVEE</sequence>
<reference evidence="1" key="1">
    <citation type="journal article" date="2020" name="Nature">
        <title>Giant virus diversity and host interactions through global metagenomics.</title>
        <authorList>
            <person name="Schulz F."/>
            <person name="Roux S."/>
            <person name="Paez-Espino D."/>
            <person name="Jungbluth S."/>
            <person name="Walsh D.A."/>
            <person name="Denef V.J."/>
            <person name="McMahon K.D."/>
            <person name="Konstantinidis K.T."/>
            <person name="Eloe-Fadrosh E.A."/>
            <person name="Kyrpides N.C."/>
            <person name="Woyke T."/>
        </authorList>
    </citation>
    <scope>NUCLEOTIDE SEQUENCE</scope>
    <source>
        <strain evidence="1">GVMAG-M-3300023179-138</strain>
    </source>
</reference>
<accession>A0A6C0E614</accession>
<evidence type="ECO:0000313" key="1">
    <source>
        <dbReference type="EMBL" id="QHT24208.1"/>
    </source>
</evidence>
<dbReference type="AlphaFoldDB" id="A0A6C0E614"/>
<dbReference type="EMBL" id="MN739743">
    <property type="protein sequence ID" value="QHT24208.1"/>
    <property type="molecule type" value="Genomic_DNA"/>
</dbReference>
<protein>
    <submittedName>
        <fullName evidence="1">Uncharacterized protein</fullName>
    </submittedName>
</protein>
<name>A0A6C0E614_9ZZZZ</name>
<organism evidence="1">
    <name type="scientific">viral metagenome</name>
    <dbReference type="NCBI Taxonomy" id="1070528"/>
    <lineage>
        <taxon>unclassified sequences</taxon>
        <taxon>metagenomes</taxon>
        <taxon>organismal metagenomes</taxon>
    </lineage>
</organism>